<organism evidence="1">
    <name type="scientific">Streptomyces sp. Y1</name>
    <dbReference type="NCBI Taxonomy" id="3238634"/>
    <lineage>
        <taxon>Bacteria</taxon>
        <taxon>Bacillati</taxon>
        <taxon>Actinomycetota</taxon>
        <taxon>Actinomycetes</taxon>
        <taxon>Kitasatosporales</taxon>
        <taxon>Streptomycetaceae</taxon>
        <taxon>Streptomyces</taxon>
    </lineage>
</organism>
<dbReference type="InterPro" id="IPR049978">
    <property type="entry name" value="SCO6880-like"/>
</dbReference>
<reference evidence="1" key="1">
    <citation type="submission" date="2024-07" db="EMBL/GenBank/DDBJ databases">
        <authorList>
            <person name="Yu S.T."/>
        </authorList>
    </citation>
    <scope>NUCLEOTIDE SEQUENCE</scope>
    <source>
        <strain evidence="1">Y1</strain>
    </source>
</reference>
<protein>
    <submittedName>
        <fullName evidence="1">SCO6880 family protein</fullName>
    </submittedName>
</protein>
<dbReference type="NCBIfam" id="NF042935">
    <property type="entry name" value="SCO6880_fam"/>
    <property type="match status" value="1"/>
</dbReference>
<evidence type="ECO:0000313" key="1">
    <source>
        <dbReference type="EMBL" id="XDQ83185.1"/>
    </source>
</evidence>
<name>A0AB39TV28_9ACTN</name>
<sequence>MTAHEVPDGLRVQGFRTRRSFGLGGMSREATILAALVLIADGILGARYPDTLLVTVPLTLTLAGLAAARRHGMSALAYYWAIFSWRRANRAGTTSYRQVLLPQPYALDLPGVGASSVLVAAHDPTTGRPVGVVHNRSTGAMTITTLLAPGGTLMATTSAVRTGLRTWSAVLDAMSTDDQILGASVTVQITPGGGEALADDVKARRRPDAPRLALDTIDELVRTTPRATASVAPWISVIVDPTTGVSPPTDLAEQVAEALRVVDTLDLSGTGTDIVRRTTPTDLRRIVRAAYDPSVFNAREEEFAELSWAECGPVAADDLREAYAHDGAVSVSWVLREMPRRPIPYSVLLPLLSPGRFQRRVTLSYRVLDPYEGEAVLEREISNAEQRAQATAQVRGRAKWSQKADYQRAEQAAHQAASGAQVVEWTLTVTSTARSATEFPDARQELERAVKATKGIRMRPAFGAQAATFAAGLPIGYHPLVK</sequence>
<dbReference type="EMBL" id="CP163445">
    <property type="protein sequence ID" value="XDQ83185.1"/>
    <property type="molecule type" value="Genomic_DNA"/>
</dbReference>
<accession>A0AB39TV28</accession>
<gene>
    <name evidence="1" type="ORF">AB2U05_34100</name>
</gene>
<dbReference type="AlphaFoldDB" id="A0AB39TV28"/>
<proteinExistence type="predicted"/>
<dbReference type="RefSeq" id="WP_369185362.1">
    <property type="nucleotide sequence ID" value="NZ_CP163445.1"/>
</dbReference>